<keyword evidence="3" id="KW-1185">Reference proteome</keyword>
<protein>
    <submittedName>
        <fullName evidence="2">BadF/BadG/BcrA/BcrD ATPase family protein</fullName>
    </submittedName>
</protein>
<dbReference type="InterPro" id="IPR052519">
    <property type="entry name" value="Euk-type_GlcNAc_Kinase"/>
</dbReference>
<accession>A0ABT9IRG0</accession>
<reference evidence="2 3" key="1">
    <citation type="submission" date="2023-08" db="EMBL/GenBank/DDBJ databases">
        <title>Arthrobacter horti sp. nov., isolated from forest soil.</title>
        <authorList>
            <person name="Park M."/>
        </authorList>
    </citation>
    <scope>NUCLEOTIDE SEQUENCE [LARGE SCALE GENOMIC DNA]</scope>
    <source>
        <strain evidence="2 3">YJM1</strain>
    </source>
</reference>
<organism evidence="2 3">
    <name type="scientific">Arthrobacter horti</name>
    <dbReference type="NCBI Taxonomy" id="3068273"/>
    <lineage>
        <taxon>Bacteria</taxon>
        <taxon>Bacillati</taxon>
        <taxon>Actinomycetota</taxon>
        <taxon>Actinomycetes</taxon>
        <taxon>Micrococcales</taxon>
        <taxon>Micrococcaceae</taxon>
        <taxon>Arthrobacter</taxon>
    </lineage>
</organism>
<name>A0ABT9IRG0_9MICC</name>
<dbReference type="InterPro" id="IPR002731">
    <property type="entry name" value="ATPase_BadF"/>
</dbReference>
<proteinExistence type="predicted"/>
<feature type="domain" description="ATPase BadF/BadG/BcrA/BcrD type" evidence="1">
    <location>
        <begin position="133"/>
        <end position="317"/>
    </location>
</feature>
<sequence length="354" mass="35437">MTASPDPGPDTGAERLAGHLLSDGPALAARSMQPDGAVLAADIGKSRCRLELRSSTKPGAAVLASILLDGFPGLATANGVESAFHMITDGSQHLRTSGEDGTPLPRPTGVGAAIAGVASDEEGSRRLAHLLAGHFSVPAAVISDATAAHLGAFGSSPGSAVIIGTGAVVFRFDDNGTLHRADGWGPLLGDRGSGRWIGQEGLSAVLQALDGGPATELSDPGGLPVPVLDLPGWLGAAPNPYRAMGSFTPRVLEAAAAGDAVALDIVDRACAHVTLSVSRALASGPATHAGDPSRRVALLGGVSESPVFRAHLTAALEAAGAAVVPALGSGLDGAAIATQPDLLQERYIYRDQPA</sequence>
<dbReference type="Proteomes" id="UP001232725">
    <property type="component" value="Unassembled WGS sequence"/>
</dbReference>
<dbReference type="RefSeq" id="WP_305996715.1">
    <property type="nucleotide sequence ID" value="NZ_JAVALS010000007.1"/>
</dbReference>
<dbReference type="InterPro" id="IPR043129">
    <property type="entry name" value="ATPase_NBD"/>
</dbReference>
<dbReference type="Gene3D" id="3.30.420.40">
    <property type="match status" value="2"/>
</dbReference>
<comment type="caution">
    <text evidence="2">The sequence shown here is derived from an EMBL/GenBank/DDBJ whole genome shotgun (WGS) entry which is preliminary data.</text>
</comment>
<evidence type="ECO:0000259" key="1">
    <source>
        <dbReference type="Pfam" id="PF01869"/>
    </source>
</evidence>
<evidence type="ECO:0000313" key="3">
    <source>
        <dbReference type="Proteomes" id="UP001232725"/>
    </source>
</evidence>
<dbReference type="SUPFAM" id="SSF53067">
    <property type="entry name" value="Actin-like ATPase domain"/>
    <property type="match status" value="1"/>
</dbReference>
<dbReference type="EMBL" id="JAVALS010000007">
    <property type="protein sequence ID" value="MDP5227660.1"/>
    <property type="molecule type" value="Genomic_DNA"/>
</dbReference>
<evidence type="ECO:0000313" key="2">
    <source>
        <dbReference type="EMBL" id="MDP5227660.1"/>
    </source>
</evidence>
<dbReference type="PANTHER" id="PTHR43190:SF3">
    <property type="entry name" value="N-ACETYL-D-GLUCOSAMINE KINASE"/>
    <property type="match status" value="1"/>
</dbReference>
<dbReference type="PANTHER" id="PTHR43190">
    <property type="entry name" value="N-ACETYL-D-GLUCOSAMINE KINASE"/>
    <property type="match status" value="1"/>
</dbReference>
<dbReference type="Pfam" id="PF01869">
    <property type="entry name" value="BcrAD_BadFG"/>
    <property type="match status" value="1"/>
</dbReference>
<gene>
    <name evidence="2" type="ORF">Q9R02_10890</name>
</gene>